<evidence type="ECO:0000313" key="5">
    <source>
        <dbReference type="Proteomes" id="UP000324021"/>
    </source>
</evidence>
<organism evidence="3 4">
    <name type="scientific">Natrinema hispanicum</name>
    <dbReference type="NCBI Taxonomy" id="392421"/>
    <lineage>
        <taxon>Archaea</taxon>
        <taxon>Methanobacteriati</taxon>
        <taxon>Methanobacteriota</taxon>
        <taxon>Stenosarchaea group</taxon>
        <taxon>Halobacteria</taxon>
        <taxon>Halobacteriales</taxon>
        <taxon>Natrialbaceae</taxon>
        <taxon>Natrinema</taxon>
    </lineage>
</organism>
<dbReference type="STRING" id="392421.SAMN04488694_1852"/>
<feature type="region of interest" description="Disordered" evidence="1">
    <location>
        <begin position="82"/>
        <end position="110"/>
    </location>
</feature>
<gene>
    <name evidence="3" type="ORF">SAMN04488694_1852</name>
    <name evidence="2" type="ORF">SAMN05192552_11102</name>
</gene>
<dbReference type="Proteomes" id="UP000324021">
    <property type="component" value="Unassembled WGS sequence"/>
</dbReference>
<dbReference type="AlphaFoldDB" id="A0A1I0JZU4"/>
<proteinExistence type="predicted"/>
<evidence type="ECO:0000256" key="1">
    <source>
        <dbReference type="SAM" id="MobiDB-lite"/>
    </source>
</evidence>
<sequence>MRHISCWYVRRRKLLKTVGASSALYATVGTISAKSSEGDSNRFKKDMQRALSIGSSQGNKGMEKFFEENGYSYASKTVEESFSLGPDDTQTDDGGTPEIEPDAINDPQDGGVKVTIGATDGSDAPGDTDMYAWLSVAYKFSASCAGSSFIPDSHGEDPRDAAGIAWNSRQNEYFELADGGGESAMDASGQMDHHVKWNEDLHEPTVGRTSFRFDDKEIYNLWEDVAVDNNDCGLLDPGKTEEGVYPAGVCGVYLSTIGDWEPDRRVVRASYTHAHGVLNISPTLSFSASGPAIGFSPSIDITEHRISTDSDGNNLEVHQSEII</sequence>
<accession>A0A1I0JZU4</accession>
<evidence type="ECO:0000313" key="4">
    <source>
        <dbReference type="Proteomes" id="UP000199320"/>
    </source>
</evidence>
<keyword evidence="4" id="KW-1185">Reference proteome</keyword>
<name>A0A1I0JZU4_9EURY</name>
<reference evidence="3" key="2">
    <citation type="submission" date="2016-10" db="EMBL/GenBank/DDBJ databases">
        <authorList>
            <person name="de Groot N.N."/>
        </authorList>
    </citation>
    <scope>NUCLEOTIDE SEQUENCE [LARGE SCALE GENOMIC DNA]</scope>
    <source>
        <strain evidence="3">CDM_6</strain>
    </source>
</reference>
<protein>
    <submittedName>
        <fullName evidence="3">Uncharacterized protein</fullName>
    </submittedName>
</protein>
<dbReference type="EMBL" id="FOIC01000085">
    <property type="protein sequence ID" value="SEU15675.1"/>
    <property type="molecule type" value="Genomic_DNA"/>
</dbReference>
<dbReference type="EMBL" id="FMZP01000110">
    <property type="protein sequence ID" value="SDE03557.1"/>
    <property type="molecule type" value="Genomic_DNA"/>
</dbReference>
<feature type="compositionally biased region" description="Low complexity" evidence="1">
    <location>
        <begin position="85"/>
        <end position="97"/>
    </location>
</feature>
<reference evidence="4 5" key="1">
    <citation type="submission" date="2016-10" db="EMBL/GenBank/DDBJ databases">
        <authorList>
            <person name="Varghese N."/>
            <person name="Submissions S."/>
        </authorList>
    </citation>
    <scope>NUCLEOTIDE SEQUENCE [LARGE SCALE GENOMIC DNA]</scope>
    <source>
        <strain evidence="2 5">CDM_1</strain>
        <strain evidence="4">CDM_6</strain>
    </source>
</reference>
<evidence type="ECO:0000313" key="3">
    <source>
        <dbReference type="EMBL" id="SEU15675.1"/>
    </source>
</evidence>
<evidence type="ECO:0000313" key="2">
    <source>
        <dbReference type="EMBL" id="SDE03557.1"/>
    </source>
</evidence>
<dbReference type="Proteomes" id="UP000199320">
    <property type="component" value="Unassembled WGS sequence"/>
</dbReference>